<evidence type="ECO:0000313" key="6">
    <source>
        <dbReference type="Proteomes" id="UP000222542"/>
    </source>
</evidence>
<dbReference type="NCBIfam" id="TIGR01488">
    <property type="entry name" value="HAD-SF-IB"/>
    <property type="match status" value="1"/>
</dbReference>
<reference evidence="5 6" key="2">
    <citation type="journal article" date="2017" name="Genome Biol.">
        <title>New reference genome sequences of hot pepper reveal the massive evolution of plant disease-resistance genes by retroduplication.</title>
        <authorList>
            <person name="Kim S."/>
            <person name="Park J."/>
            <person name="Yeom S.I."/>
            <person name="Kim Y.M."/>
            <person name="Seo E."/>
            <person name="Kim K.T."/>
            <person name="Kim M.S."/>
            <person name="Lee J.M."/>
            <person name="Cheong K."/>
            <person name="Shin H.S."/>
            <person name="Kim S.B."/>
            <person name="Han K."/>
            <person name="Lee J."/>
            <person name="Park M."/>
            <person name="Lee H.A."/>
            <person name="Lee H.Y."/>
            <person name="Lee Y."/>
            <person name="Oh S."/>
            <person name="Lee J.H."/>
            <person name="Choi E."/>
            <person name="Choi E."/>
            <person name="Lee S.E."/>
            <person name="Jeon J."/>
            <person name="Kim H."/>
            <person name="Choi G."/>
            <person name="Song H."/>
            <person name="Lee J."/>
            <person name="Lee S.C."/>
            <person name="Kwon J.K."/>
            <person name="Lee H.Y."/>
            <person name="Koo N."/>
            <person name="Hong Y."/>
            <person name="Kim R.W."/>
            <person name="Kang W.H."/>
            <person name="Huh J.H."/>
            <person name="Kang B.C."/>
            <person name="Yang T.J."/>
            <person name="Lee Y.H."/>
            <person name="Bennetzen J.L."/>
            <person name="Choi D."/>
        </authorList>
    </citation>
    <scope>NUCLEOTIDE SEQUENCE [LARGE SCALE GENOMIC DNA]</scope>
    <source>
        <strain evidence="6">cv. CM334</strain>
    </source>
</reference>
<protein>
    <submittedName>
        <fullName evidence="5">Inorganic pyrophosphatase 1</fullName>
    </submittedName>
</protein>
<evidence type="ECO:0000256" key="3">
    <source>
        <dbReference type="ARBA" id="ARBA00022801"/>
    </source>
</evidence>
<dbReference type="AlphaFoldDB" id="A0A2G2YPT3"/>
<accession>A0A2G2YPT3</accession>
<comment type="caution">
    <text evidence="5">The sequence shown here is derived from an EMBL/GenBank/DDBJ whole genome shotgun (WGS) entry which is preliminary data.</text>
</comment>
<keyword evidence="4" id="KW-0460">Magnesium</keyword>
<dbReference type="GO" id="GO:0046872">
    <property type="term" value="F:metal ion binding"/>
    <property type="evidence" value="ECO:0007669"/>
    <property type="project" value="UniProtKB-KW"/>
</dbReference>
<dbReference type="PANTHER" id="PTHR20889">
    <property type="entry name" value="PHOSPHATASE, ORPHAN 1, 2"/>
    <property type="match status" value="1"/>
</dbReference>
<reference evidence="5 6" key="1">
    <citation type="journal article" date="2014" name="Nat. Genet.">
        <title>Genome sequence of the hot pepper provides insights into the evolution of pungency in Capsicum species.</title>
        <authorList>
            <person name="Kim S."/>
            <person name="Park M."/>
            <person name="Yeom S.I."/>
            <person name="Kim Y.M."/>
            <person name="Lee J.M."/>
            <person name="Lee H.A."/>
            <person name="Seo E."/>
            <person name="Choi J."/>
            <person name="Cheong K."/>
            <person name="Kim K.T."/>
            <person name="Jung K."/>
            <person name="Lee G.W."/>
            <person name="Oh S.K."/>
            <person name="Bae C."/>
            <person name="Kim S.B."/>
            <person name="Lee H.Y."/>
            <person name="Kim S.Y."/>
            <person name="Kim M.S."/>
            <person name="Kang B.C."/>
            <person name="Jo Y.D."/>
            <person name="Yang H.B."/>
            <person name="Jeong H.J."/>
            <person name="Kang W.H."/>
            <person name="Kwon J.K."/>
            <person name="Shin C."/>
            <person name="Lim J.Y."/>
            <person name="Park J.H."/>
            <person name="Huh J.H."/>
            <person name="Kim J.S."/>
            <person name="Kim B.D."/>
            <person name="Cohen O."/>
            <person name="Paran I."/>
            <person name="Suh M.C."/>
            <person name="Lee S.B."/>
            <person name="Kim Y.K."/>
            <person name="Shin Y."/>
            <person name="Noh S.J."/>
            <person name="Park J."/>
            <person name="Seo Y.S."/>
            <person name="Kwon S.Y."/>
            <person name="Kim H.A."/>
            <person name="Park J.M."/>
            <person name="Kim H.J."/>
            <person name="Choi S.B."/>
            <person name="Bosland P.W."/>
            <person name="Reeves G."/>
            <person name="Jo S.H."/>
            <person name="Lee B.W."/>
            <person name="Cho H.T."/>
            <person name="Choi H.S."/>
            <person name="Lee M.S."/>
            <person name="Yu Y."/>
            <person name="Do Choi Y."/>
            <person name="Park B.S."/>
            <person name="van Deynze A."/>
            <person name="Ashrafi H."/>
            <person name="Hill T."/>
            <person name="Kim W.T."/>
            <person name="Pai H.S."/>
            <person name="Ahn H.K."/>
            <person name="Yeam I."/>
            <person name="Giovannoni J.J."/>
            <person name="Rose J.K."/>
            <person name="Sorensen I."/>
            <person name="Lee S.J."/>
            <person name="Kim R.W."/>
            <person name="Choi I.Y."/>
            <person name="Choi B.S."/>
            <person name="Lim J.S."/>
            <person name="Lee Y.H."/>
            <person name="Choi D."/>
        </authorList>
    </citation>
    <scope>NUCLEOTIDE SEQUENCE [LARGE SCALE GENOMIC DNA]</scope>
    <source>
        <strain evidence="6">cv. CM334</strain>
    </source>
</reference>
<evidence type="ECO:0000313" key="5">
    <source>
        <dbReference type="EMBL" id="PHT71766.1"/>
    </source>
</evidence>
<dbReference type="InterPro" id="IPR016965">
    <property type="entry name" value="Pase_PHOSPHO-typ"/>
</dbReference>
<dbReference type="InterPro" id="IPR023214">
    <property type="entry name" value="HAD_sf"/>
</dbReference>
<proteinExistence type="predicted"/>
<keyword evidence="2" id="KW-0479">Metal-binding</keyword>
<dbReference type="EMBL" id="AYRZ02000009">
    <property type="protein sequence ID" value="PHT71766.1"/>
    <property type="molecule type" value="Genomic_DNA"/>
</dbReference>
<name>A0A2G2YPT3_CAPAN</name>
<dbReference type="Proteomes" id="UP000222542">
    <property type="component" value="Unassembled WGS sequence"/>
</dbReference>
<organism evidence="5 6">
    <name type="scientific">Capsicum annuum</name>
    <name type="common">Capsicum pepper</name>
    <dbReference type="NCBI Taxonomy" id="4072"/>
    <lineage>
        <taxon>Eukaryota</taxon>
        <taxon>Viridiplantae</taxon>
        <taxon>Streptophyta</taxon>
        <taxon>Embryophyta</taxon>
        <taxon>Tracheophyta</taxon>
        <taxon>Spermatophyta</taxon>
        <taxon>Magnoliopsida</taxon>
        <taxon>eudicotyledons</taxon>
        <taxon>Gunneridae</taxon>
        <taxon>Pentapetalae</taxon>
        <taxon>asterids</taxon>
        <taxon>lamiids</taxon>
        <taxon>Solanales</taxon>
        <taxon>Solanaceae</taxon>
        <taxon>Solanoideae</taxon>
        <taxon>Capsiceae</taxon>
        <taxon>Capsicum</taxon>
    </lineage>
</organism>
<dbReference type="GO" id="GO:0016791">
    <property type="term" value="F:phosphatase activity"/>
    <property type="evidence" value="ECO:0000318"/>
    <property type="project" value="GO_Central"/>
</dbReference>
<dbReference type="NCBIfam" id="TIGR01489">
    <property type="entry name" value="DKMTPPase-SF"/>
    <property type="match status" value="1"/>
</dbReference>
<evidence type="ECO:0000256" key="1">
    <source>
        <dbReference type="ARBA" id="ARBA00001946"/>
    </source>
</evidence>
<sequence length="330" mass="37776">MEFESGLVESEKDFVDLERNLVDLRIDLMDFAGLGMNLMDLGMNFLDLKMCFGDLRMDLEMGFVSLKMDFVDVVFDFDKTIIDLDSDNWVVDEFGASDMFDQLVPTMPWNTVMDTMMKEIHARGKTMQDIEQVLKRAPVIPWVVPAIKAAHALGCDLKIVSDANLFFVETILEHSGIKDCFSEINTNPSYVDDEGKLRIRPYHDFDHKCNNPCPPNMCKGLVIERMQAASLAMEGNNNKKRMIYLGDGAGDFCPSLMLKEQDFVMPRKDFSVWKLMNENLQLIKAKIHGWTDGEELQHILLRIIKAITTIEEKQILSAVDHSKFQTIYSH</sequence>
<dbReference type="PANTHER" id="PTHR20889:SF14">
    <property type="entry name" value="INORGANIC PYROPHOSPHATASE 1-LIKE"/>
    <property type="match status" value="1"/>
</dbReference>
<dbReference type="InterPro" id="IPR006384">
    <property type="entry name" value="HAD_hydro_PyrdxlP_Pase-like"/>
</dbReference>
<dbReference type="Gramene" id="PHT71766">
    <property type="protein sequence ID" value="PHT71766"/>
    <property type="gene ID" value="T459_22551"/>
</dbReference>
<dbReference type="SUPFAM" id="SSF56784">
    <property type="entry name" value="HAD-like"/>
    <property type="match status" value="1"/>
</dbReference>
<dbReference type="Gene3D" id="3.40.50.1000">
    <property type="entry name" value="HAD superfamily/HAD-like"/>
    <property type="match status" value="1"/>
</dbReference>
<keyword evidence="6" id="KW-1185">Reference proteome</keyword>
<keyword evidence="3" id="KW-0378">Hydrolase</keyword>
<gene>
    <name evidence="5" type="ORF">T459_22551</name>
</gene>
<evidence type="ECO:0000256" key="2">
    <source>
        <dbReference type="ARBA" id="ARBA00022723"/>
    </source>
</evidence>
<dbReference type="Pfam" id="PF06888">
    <property type="entry name" value="Put_Phosphatase"/>
    <property type="match status" value="1"/>
</dbReference>
<comment type="cofactor">
    <cofactor evidence="1">
        <name>Mg(2+)</name>
        <dbReference type="ChEBI" id="CHEBI:18420"/>
    </cofactor>
</comment>
<evidence type="ECO:0000256" key="4">
    <source>
        <dbReference type="ARBA" id="ARBA00022842"/>
    </source>
</evidence>
<dbReference type="InterPro" id="IPR036412">
    <property type="entry name" value="HAD-like_sf"/>
</dbReference>